<dbReference type="EMBL" id="JAULSR010000001">
    <property type="protein sequence ID" value="KAK0634279.1"/>
    <property type="molecule type" value="Genomic_DNA"/>
</dbReference>
<feature type="region of interest" description="Disordered" evidence="1">
    <location>
        <begin position="36"/>
        <end position="73"/>
    </location>
</feature>
<evidence type="ECO:0000313" key="2">
    <source>
        <dbReference type="EMBL" id="KAK0634279.1"/>
    </source>
</evidence>
<dbReference type="AlphaFoldDB" id="A0AA40CEB7"/>
<dbReference type="Proteomes" id="UP001174934">
    <property type="component" value="Unassembled WGS sequence"/>
</dbReference>
<sequence>MTILTFLTDRLADLCERIVGGYLEQMHGDVNIGGRPVCQGDSGRRPSLAASVGSQGQGQGQGQGQNQGQNQGYHSHGVRWGVFFGDYEVDSPSEWELLVKNLIILQLHALSALMGRVKEISGAMRCDTPWRKAVGTEKRIANLSHRMGPIGQAAWSPYYGNDGGGGGGGGGGGLCT</sequence>
<keyword evidence="3" id="KW-1185">Reference proteome</keyword>
<evidence type="ECO:0000313" key="3">
    <source>
        <dbReference type="Proteomes" id="UP001174934"/>
    </source>
</evidence>
<proteinExistence type="predicted"/>
<comment type="caution">
    <text evidence="2">The sequence shown here is derived from an EMBL/GenBank/DDBJ whole genome shotgun (WGS) entry which is preliminary data.</text>
</comment>
<protein>
    <submittedName>
        <fullName evidence="2">Uncharacterized protein</fullName>
    </submittedName>
</protein>
<reference evidence="2" key="1">
    <citation type="submission" date="2023-06" db="EMBL/GenBank/DDBJ databases">
        <title>Genome-scale phylogeny and comparative genomics of the fungal order Sordariales.</title>
        <authorList>
            <consortium name="Lawrence Berkeley National Laboratory"/>
            <person name="Hensen N."/>
            <person name="Bonometti L."/>
            <person name="Westerberg I."/>
            <person name="Brannstrom I.O."/>
            <person name="Guillou S."/>
            <person name="Cros-Aarteil S."/>
            <person name="Calhoun S."/>
            <person name="Haridas S."/>
            <person name="Kuo A."/>
            <person name="Mondo S."/>
            <person name="Pangilinan J."/>
            <person name="Riley R."/>
            <person name="LaButti K."/>
            <person name="Andreopoulos B."/>
            <person name="Lipzen A."/>
            <person name="Chen C."/>
            <person name="Yanf M."/>
            <person name="Daum C."/>
            <person name="Ng V."/>
            <person name="Clum A."/>
            <person name="Steindorff A."/>
            <person name="Ohm R."/>
            <person name="Martin F."/>
            <person name="Silar P."/>
            <person name="Natvig D."/>
            <person name="Lalanne C."/>
            <person name="Gautier V."/>
            <person name="Ament-velasquez S.L."/>
            <person name="Kruys A."/>
            <person name="Hutchinson M.I."/>
            <person name="Powell A.J."/>
            <person name="Barry K."/>
            <person name="Miller A.N."/>
            <person name="Grigoriev I.V."/>
            <person name="Debuchy R."/>
            <person name="Gladieux P."/>
            <person name="Thoren M.H."/>
            <person name="Johannesson H."/>
        </authorList>
    </citation>
    <scope>NUCLEOTIDE SEQUENCE</scope>
    <source>
        <strain evidence="2">SMH3391-2</strain>
    </source>
</reference>
<gene>
    <name evidence="2" type="ORF">B0T17DRAFT_611319</name>
</gene>
<evidence type="ECO:0000256" key="1">
    <source>
        <dbReference type="SAM" id="MobiDB-lite"/>
    </source>
</evidence>
<feature type="compositionally biased region" description="Gly residues" evidence="1">
    <location>
        <begin position="55"/>
        <end position="65"/>
    </location>
</feature>
<name>A0AA40CEB7_9PEZI</name>
<organism evidence="2 3">
    <name type="scientific">Bombardia bombarda</name>
    <dbReference type="NCBI Taxonomy" id="252184"/>
    <lineage>
        <taxon>Eukaryota</taxon>
        <taxon>Fungi</taxon>
        <taxon>Dikarya</taxon>
        <taxon>Ascomycota</taxon>
        <taxon>Pezizomycotina</taxon>
        <taxon>Sordariomycetes</taxon>
        <taxon>Sordariomycetidae</taxon>
        <taxon>Sordariales</taxon>
        <taxon>Lasiosphaeriaceae</taxon>
        <taxon>Bombardia</taxon>
    </lineage>
</organism>
<accession>A0AA40CEB7</accession>